<name>A0ACB9FVM9_9ASTR</name>
<reference evidence="2" key="1">
    <citation type="journal article" date="2022" name="Mol. Ecol. Resour.">
        <title>The genomes of chicory, endive, great burdock and yacon provide insights into Asteraceae palaeo-polyploidization history and plant inulin production.</title>
        <authorList>
            <person name="Fan W."/>
            <person name="Wang S."/>
            <person name="Wang H."/>
            <person name="Wang A."/>
            <person name="Jiang F."/>
            <person name="Liu H."/>
            <person name="Zhao H."/>
            <person name="Xu D."/>
            <person name="Zhang Y."/>
        </authorList>
    </citation>
    <scope>NUCLEOTIDE SEQUENCE [LARGE SCALE GENOMIC DNA]</scope>
    <source>
        <strain evidence="2">cv. Yunnan</strain>
    </source>
</reference>
<dbReference type="EMBL" id="CM042033">
    <property type="protein sequence ID" value="KAI3775434.1"/>
    <property type="molecule type" value="Genomic_DNA"/>
</dbReference>
<dbReference type="Proteomes" id="UP001056120">
    <property type="component" value="Linkage Group LG16"/>
</dbReference>
<sequence>MRPFSPFLRYGALLRSLVIMLFEVIPSLDLGPLPVVPYRPKTFFLWLSNLKLMITRFNLLLYNTIINPQNNMNHHSNHQRQGEIKSNTTLYISLLQIPKSIVLVIALYRVLPARKQH</sequence>
<accession>A0ACB9FVM9</accession>
<proteinExistence type="predicted"/>
<keyword evidence="2" id="KW-1185">Reference proteome</keyword>
<organism evidence="1 2">
    <name type="scientific">Smallanthus sonchifolius</name>
    <dbReference type="NCBI Taxonomy" id="185202"/>
    <lineage>
        <taxon>Eukaryota</taxon>
        <taxon>Viridiplantae</taxon>
        <taxon>Streptophyta</taxon>
        <taxon>Embryophyta</taxon>
        <taxon>Tracheophyta</taxon>
        <taxon>Spermatophyta</taxon>
        <taxon>Magnoliopsida</taxon>
        <taxon>eudicotyledons</taxon>
        <taxon>Gunneridae</taxon>
        <taxon>Pentapetalae</taxon>
        <taxon>asterids</taxon>
        <taxon>campanulids</taxon>
        <taxon>Asterales</taxon>
        <taxon>Asteraceae</taxon>
        <taxon>Asteroideae</taxon>
        <taxon>Heliantheae alliance</taxon>
        <taxon>Millerieae</taxon>
        <taxon>Smallanthus</taxon>
    </lineage>
</organism>
<reference evidence="1 2" key="2">
    <citation type="journal article" date="2022" name="Mol. Ecol. Resour.">
        <title>The genomes of chicory, endive, great burdock and yacon provide insights into Asteraceae paleo-polyploidization history and plant inulin production.</title>
        <authorList>
            <person name="Fan W."/>
            <person name="Wang S."/>
            <person name="Wang H."/>
            <person name="Wang A."/>
            <person name="Jiang F."/>
            <person name="Liu H."/>
            <person name="Zhao H."/>
            <person name="Xu D."/>
            <person name="Zhang Y."/>
        </authorList>
    </citation>
    <scope>NUCLEOTIDE SEQUENCE [LARGE SCALE GENOMIC DNA]</scope>
    <source>
        <strain evidence="2">cv. Yunnan</strain>
        <tissue evidence="1">Leaves</tissue>
    </source>
</reference>
<evidence type="ECO:0000313" key="1">
    <source>
        <dbReference type="EMBL" id="KAI3775434.1"/>
    </source>
</evidence>
<evidence type="ECO:0000313" key="2">
    <source>
        <dbReference type="Proteomes" id="UP001056120"/>
    </source>
</evidence>
<gene>
    <name evidence="1" type="ORF">L1987_50010</name>
</gene>
<comment type="caution">
    <text evidence="1">The sequence shown here is derived from an EMBL/GenBank/DDBJ whole genome shotgun (WGS) entry which is preliminary data.</text>
</comment>
<protein>
    <submittedName>
        <fullName evidence="1">Uncharacterized protein</fullName>
    </submittedName>
</protein>